<keyword evidence="2" id="KW-1185">Reference proteome</keyword>
<proteinExistence type="predicted"/>
<protein>
    <submittedName>
        <fullName evidence="1">Uncharacterized protein</fullName>
    </submittedName>
</protein>
<name>A0ACC0X808_9ROSI</name>
<accession>A0ACC0X808</accession>
<dbReference type="EMBL" id="CM047748">
    <property type="protein sequence ID" value="KAJ0013170.1"/>
    <property type="molecule type" value="Genomic_DNA"/>
</dbReference>
<sequence length="409" mass="46704">MLKCLEEGPWLFQHRPILLQRWQPEMELNKESPLSILLWVKFYNVLLELWSVEGLSYIASGVGRPLSMDRITEDTCRNGVGHIGFARVLIEVEASKKLPEEIKVKMPSEVCNVFGHNDQNCPKQPKGVSPPTQMASEGNKVMDSDGFQLVSRKGKEKQPAVSNATNVPSMRQNKDSHSSESGLNPVNTNKQTANPQVRRPPKKGSKKGKNNLNQQQQCNCSISMGWDLEEYYVPFQDLSDQNLHRWVRAKCATEAFFYSVIYATNNYIDSLGGTSYITLGMADFRDWVADLEIEDLNQAKTMYTWIGKPHRHNGVLKKLDRKEEFLPLVQQIWGNHEPGVPMFKLVTKLKKLKLVFRALNRKQGNLSQKVEILRKEVENLQLALDKDPFNKELKEAEIIFSSLIRGPPR</sequence>
<dbReference type="Proteomes" id="UP001163603">
    <property type="component" value="Chromosome 13"/>
</dbReference>
<comment type="caution">
    <text evidence="1">The sequence shown here is derived from an EMBL/GenBank/DDBJ whole genome shotgun (WGS) entry which is preliminary data.</text>
</comment>
<gene>
    <name evidence="1" type="ORF">Pint_20065</name>
</gene>
<evidence type="ECO:0000313" key="1">
    <source>
        <dbReference type="EMBL" id="KAJ0013170.1"/>
    </source>
</evidence>
<reference evidence="2" key="1">
    <citation type="journal article" date="2023" name="G3 (Bethesda)">
        <title>Genome assembly and association tests identify interacting loci associated with vigor, precocity, and sex in interspecific pistachio rootstocks.</title>
        <authorList>
            <person name="Palmer W."/>
            <person name="Jacygrad E."/>
            <person name="Sagayaradj S."/>
            <person name="Cavanaugh K."/>
            <person name="Han R."/>
            <person name="Bertier L."/>
            <person name="Beede B."/>
            <person name="Kafkas S."/>
            <person name="Golino D."/>
            <person name="Preece J."/>
            <person name="Michelmore R."/>
        </authorList>
    </citation>
    <scope>NUCLEOTIDE SEQUENCE [LARGE SCALE GENOMIC DNA]</scope>
</reference>
<evidence type="ECO:0000313" key="2">
    <source>
        <dbReference type="Proteomes" id="UP001163603"/>
    </source>
</evidence>
<organism evidence="1 2">
    <name type="scientific">Pistacia integerrima</name>
    <dbReference type="NCBI Taxonomy" id="434235"/>
    <lineage>
        <taxon>Eukaryota</taxon>
        <taxon>Viridiplantae</taxon>
        <taxon>Streptophyta</taxon>
        <taxon>Embryophyta</taxon>
        <taxon>Tracheophyta</taxon>
        <taxon>Spermatophyta</taxon>
        <taxon>Magnoliopsida</taxon>
        <taxon>eudicotyledons</taxon>
        <taxon>Gunneridae</taxon>
        <taxon>Pentapetalae</taxon>
        <taxon>rosids</taxon>
        <taxon>malvids</taxon>
        <taxon>Sapindales</taxon>
        <taxon>Anacardiaceae</taxon>
        <taxon>Pistacia</taxon>
    </lineage>
</organism>